<evidence type="ECO:0000313" key="3">
    <source>
        <dbReference type="Proteomes" id="UP001596472"/>
    </source>
</evidence>
<comment type="caution">
    <text evidence="2">The sequence shown here is derived from an EMBL/GenBank/DDBJ whole genome shotgun (WGS) entry which is preliminary data.</text>
</comment>
<gene>
    <name evidence="2" type="ORF">ACFQY0_17440</name>
</gene>
<dbReference type="RefSeq" id="WP_379715023.1">
    <property type="nucleotide sequence ID" value="NZ_JBHTBS010000011.1"/>
</dbReference>
<feature type="chain" id="PRO_5047147381" evidence="1">
    <location>
        <begin position="33"/>
        <end position="637"/>
    </location>
</feature>
<protein>
    <submittedName>
        <fullName evidence="2">Uncharacterized protein</fullName>
    </submittedName>
</protein>
<name>A0ABW2LCT1_9BACT</name>
<evidence type="ECO:0000313" key="2">
    <source>
        <dbReference type="EMBL" id="MFC7338985.1"/>
    </source>
</evidence>
<dbReference type="Proteomes" id="UP001596472">
    <property type="component" value="Unassembled WGS sequence"/>
</dbReference>
<evidence type="ECO:0000256" key="1">
    <source>
        <dbReference type="SAM" id="SignalP"/>
    </source>
</evidence>
<reference evidence="3" key="1">
    <citation type="journal article" date="2019" name="Int. J. Syst. Evol. Microbiol.">
        <title>The Global Catalogue of Microorganisms (GCM) 10K type strain sequencing project: providing services to taxonomists for standard genome sequencing and annotation.</title>
        <authorList>
            <consortium name="The Broad Institute Genomics Platform"/>
            <consortium name="The Broad Institute Genome Sequencing Center for Infectious Disease"/>
            <person name="Wu L."/>
            <person name="Ma J."/>
        </authorList>
    </citation>
    <scope>NUCLEOTIDE SEQUENCE [LARGE SCALE GENOMIC DNA]</scope>
    <source>
        <strain evidence="3">CGMCC 4.1467</strain>
    </source>
</reference>
<keyword evidence="3" id="KW-1185">Reference proteome</keyword>
<organism evidence="2 3">
    <name type="scientific">Haloferula chungangensis</name>
    <dbReference type="NCBI Taxonomy" id="1048331"/>
    <lineage>
        <taxon>Bacteria</taxon>
        <taxon>Pseudomonadati</taxon>
        <taxon>Verrucomicrobiota</taxon>
        <taxon>Verrucomicrobiia</taxon>
        <taxon>Verrucomicrobiales</taxon>
        <taxon>Verrucomicrobiaceae</taxon>
        <taxon>Haloferula</taxon>
    </lineage>
</organism>
<feature type="signal peptide" evidence="1">
    <location>
        <begin position="1"/>
        <end position="32"/>
    </location>
</feature>
<dbReference type="EMBL" id="JBHTBS010000011">
    <property type="protein sequence ID" value="MFC7338985.1"/>
    <property type="molecule type" value="Genomic_DNA"/>
</dbReference>
<keyword evidence="1" id="KW-0732">Signal</keyword>
<accession>A0ABW2LCT1</accession>
<sequence length="637" mass="69001">MKRLKILHHNYRVPQALPMAAAFGMLLPAAQAFEVPLASEWTLYDPEGNSSLSEQSPSGFTATISDLHFDETEQTSDANNRPVVLQEFEPLDLTEVGASIRARFDVTLLTEVLEINDSDFRFAFYDTSSNFEIIVGMADFGHPEGTGLRMRIDHHISSFDGENPDPDFKTGDYGNFAEGGGTLSSGGGPGSPGLRYADDISTFEAVITRISPTNLEVTLNWTVNSEFASTGVASTSFILDESVASDDVPPGGGFTQLNGFGFRLQDGDPFDQDGDDTTADSGSYKVSNLVIDRTLIVPLDDSWAEYDPDNAQVIADQTGSGFTATVFDVSEPAEGEPSTIPAIYQQFDPLDISQVGQSIEVAFDVTLNTQVFEANDSDFRFALYDTNSNMEMILGMIDFGPPSGTFMRLRIDNHINGLDENDEVQPFDQADFSHFTSGSDSLETVSGSAGDGLQYIDTPSRFVTKITRTSENRLDFLTTWTVKGSSHTSATATGFVEEPNPAKPGDVPASGKFLQMDGFGFKLFDLDPFDEDADDGTEDSGSYTVSNLTMRYCPGIVVTDGSIKVISVVRDSESGDITITWESEDGLNYDIYKSTDLEDFGDSPVETVTASGSTSSFTIPAAEVTSDTKAFFKIADQ</sequence>
<proteinExistence type="predicted"/>